<dbReference type="GO" id="GO:0071204">
    <property type="term" value="C:histone pre-mRNA 3'end processing complex"/>
    <property type="evidence" value="ECO:0007669"/>
    <property type="project" value="TreeGrafter"/>
</dbReference>
<dbReference type="GO" id="GO:0051028">
    <property type="term" value="P:mRNA transport"/>
    <property type="evidence" value="ECO:0007669"/>
    <property type="project" value="TreeGrafter"/>
</dbReference>
<dbReference type="GO" id="GO:0008270">
    <property type="term" value="F:zinc ion binding"/>
    <property type="evidence" value="ECO:0007669"/>
    <property type="project" value="InterPro"/>
</dbReference>
<dbReference type="GO" id="GO:0006398">
    <property type="term" value="P:mRNA 3'-end processing by stem-loop binding and cleavage"/>
    <property type="evidence" value="ECO:0007669"/>
    <property type="project" value="TreeGrafter"/>
</dbReference>
<dbReference type="PROSITE" id="PS00028">
    <property type="entry name" value="ZINC_FINGER_C2H2_1"/>
    <property type="match status" value="1"/>
</dbReference>
<proteinExistence type="inferred from homology"/>
<evidence type="ECO:0000256" key="2">
    <source>
        <dbReference type="ARBA" id="ARBA00022884"/>
    </source>
</evidence>
<dbReference type="FunFam" id="1.10.8.1120:FF:000001">
    <property type="entry name" value="Histone RNA hairpin-binding protein-like"/>
    <property type="match status" value="1"/>
</dbReference>
<dbReference type="InterPro" id="IPR013087">
    <property type="entry name" value="Znf_C2H2_type"/>
</dbReference>
<dbReference type="EMBL" id="GEBQ01006692">
    <property type="protein sequence ID" value="JAT33285.1"/>
    <property type="molecule type" value="Transcribed_RNA"/>
</dbReference>
<gene>
    <name evidence="4" type="ORF">g.18442</name>
</gene>
<dbReference type="InterPro" id="IPR026502">
    <property type="entry name" value="SLBP1/SLBP2"/>
</dbReference>
<dbReference type="PANTHER" id="PTHR17408:SF0">
    <property type="entry name" value="HISTONE RNA HAIRPIN-BINDING PROTEIN"/>
    <property type="match status" value="1"/>
</dbReference>
<dbReference type="GO" id="GO:0071207">
    <property type="term" value="F:histone pre-mRNA stem-loop binding"/>
    <property type="evidence" value="ECO:0007669"/>
    <property type="project" value="TreeGrafter"/>
</dbReference>
<dbReference type="SMART" id="SM00355">
    <property type="entry name" value="ZnF_C2H2"/>
    <property type="match status" value="3"/>
</dbReference>
<dbReference type="InterPro" id="IPR003604">
    <property type="entry name" value="Matrin/U1-like-C_Znf_C2H2"/>
</dbReference>
<dbReference type="GO" id="GO:0003729">
    <property type="term" value="F:mRNA binding"/>
    <property type="evidence" value="ECO:0007669"/>
    <property type="project" value="InterPro"/>
</dbReference>
<evidence type="ECO:0000259" key="3">
    <source>
        <dbReference type="PROSITE" id="PS00028"/>
    </source>
</evidence>
<protein>
    <recommendedName>
        <fullName evidence="3">C2H2-type domain-containing protein</fullName>
    </recommendedName>
</protein>
<comment type="similarity">
    <text evidence="1">Belongs to the SLBP family.</text>
</comment>
<dbReference type="AlphaFoldDB" id="A0A1B6MBI1"/>
<dbReference type="GO" id="GO:0007076">
    <property type="term" value="P:mitotic chromosome condensation"/>
    <property type="evidence" value="ECO:0007669"/>
    <property type="project" value="UniProtKB-ARBA"/>
</dbReference>
<dbReference type="Gene3D" id="1.10.8.1120">
    <property type="entry name" value="Histone RNA hairpin-binding protein RNA-binding domain"/>
    <property type="match status" value="1"/>
</dbReference>
<dbReference type="SMART" id="SM00451">
    <property type="entry name" value="ZnF_U1"/>
    <property type="match status" value="4"/>
</dbReference>
<reference evidence="4" key="1">
    <citation type="submission" date="2015-11" db="EMBL/GenBank/DDBJ databases">
        <title>De novo transcriptome assembly of four potential Pierce s Disease insect vectors from Arizona vineyards.</title>
        <authorList>
            <person name="Tassone E.E."/>
        </authorList>
    </citation>
    <scope>NUCLEOTIDE SEQUENCE</scope>
</reference>
<accession>A0A1B6MBI1</accession>
<evidence type="ECO:0000256" key="1">
    <source>
        <dbReference type="ARBA" id="ARBA00006151"/>
    </source>
</evidence>
<feature type="domain" description="C2H2-type" evidence="3">
    <location>
        <begin position="159"/>
        <end position="181"/>
    </location>
</feature>
<organism evidence="4">
    <name type="scientific">Graphocephala atropunctata</name>
    <dbReference type="NCBI Taxonomy" id="36148"/>
    <lineage>
        <taxon>Eukaryota</taxon>
        <taxon>Metazoa</taxon>
        <taxon>Ecdysozoa</taxon>
        <taxon>Arthropoda</taxon>
        <taxon>Hexapoda</taxon>
        <taxon>Insecta</taxon>
        <taxon>Pterygota</taxon>
        <taxon>Neoptera</taxon>
        <taxon>Paraneoptera</taxon>
        <taxon>Hemiptera</taxon>
        <taxon>Auchenorrhyncha</taxon>
        <taxon>Membracoidea</taxon>
        <taxon>Cicadellidae</taxon>
        <taxon>Cicadellinae</taxon>
        <taxon>Cicadellini</taxon>
        <taxon>Graphocephala</taxon>
    </lineage>
</organism>
<keyword evidence="2" id="KW-0694">RNA-binding</keyword>
<dbReference type="PANTHER" id="PTHR17408">
    <property type="entry name" value="HISTONE RNA HAIRPIN-BINDING PROTEIN"/>
    <property type="match status" value="1"/>
</dbReference>
<dbReference type="InterPro" id="IPR038294">
    <property type="entry name" value="SLBP_RNA_bind_sf"/>
</dbReference>
<sequence length="874" mass="98667">MTLVKPLKFSDLVQSQPDTDQECFSEMLFPNSQTSFNGTGLFKQFCKNFEEIKLTNAGNEGHAAGFENTKGKNIIVNDSDQCITPKAQKSTQSSVKRWASVVKAQKNLQLSAEPNSFGKKLDDGVEITSEIFDCIFKTLPNSFEHHKGFITKNKNLFSCKICAVELETVLSLSNHLKTRKHEDTVISFFRENLPVHLHSMMEFISFYGSNLCCNLCRCKINMSSYNTFETIVNIIAHNFDKAHANRKADHETFNLAQSLMDSLVATNKEIKENAHFIEKKMNPQFKCKLCNKNIYYDENVEMFEKNFSTHFNSVSHIKNKGAVEVLRLFGEASITGRDSFIAVNGNISCTYCNYQVETDLEKLVSHVNGGEHAKKVLSKLEITSSLSKFSENKKSWLENKTNEAKALVHSNLKKNEPKGTAQQHNAKELHINSRLSELLSSMPPGVDHTDCIVENDKGSVTCLICDRVVPPSTYNLRTHLLGSNHKKNQELKKINKIISCLPVPENQNEDNDLTKSADFKYSENVKNVLKPLANNVSGAKHMSQNDKGVVTCLICQCCINVETEDPINHLSSLNHKTRERLWMKHCPGCEESAFVAKIPKYLRAHQCNRSQIIPPSVLIYQFNLLLKRNTLVSDNTKFLVQNIDGKHSYCKLCKTLIPLSLGLDTLEANIVSHLKEKRHNVNLAGQEQEVHVQSKCEGSNVGRVVRSLFATSECGNGQDVEVQVAQTKTSNEINKASDDHKKCPEATFAKDKENCEINKKPSKKLPTAAGKQIGLPVTIIPHFVKGEEETDEEVLNRRQKQIEYGKNTTGYAKYCEAVPQQKRRLYHPTTPPKHLKCSRRTWDGMIRAWRRKLHKWDPPGTTLDLDIQPLTAAV</sequence>
<evidence type="ECO:0000313" key="4">
    <source>
        <dbReference type="EMBL" id="JAT33285.1"/>
    </source>
</evidence>
<dbReference type="GO" id="GO:0005737">
    <property type="term" value="C:cytoplasm"/>
    <property type="evidence" value="ECO:0007669"/>
    <property type="project" value="TreeGrafter"/>
</dbReference>
<dbReference type="InterPro" id="IPR029344">
    <property type="entry name" value="SLBP_RNA_bind"/>
</dbReference>
<name>A0A1B6MBI1_9HEMI</name>
<dbReference type="Pfam" id="PF15247">
    <property type="entry name" value="SLBP_RNA_bind"/>
    <property type="match status" value="1"/>
</dbReference>